<dbReference type="Gene3D" id="2.60.120.10">
    <property type="entry name" value="Jelly Rolls"/>
    <property type="match status" value="1"/>
</dbReference>
<evidence type="ECO:0000256" key="1">
    <source>
        <dbReference type="ARBA" id="ARBA00023015"/>
    </source>
</evidence>
<name>A0A098B772_DESHA</name>
<dbReference type="GO" id="GO:0003700">
    <property type="term" value="F:DNA-binding transcription factor activity"/>
    <property type="evidence" value="ECO:0007669"/>
    <property type="project" value="TreeGrafter"/>
</dbReference>
<dbReference type="PANTHER" id="PTHR24567">
    <property type="entry name" value="CRP FAMILY TRANSCRIPTIONAL REGULATORY PROTEIN"/>
    <property type="match status" value="1"/>
</dbReference>
<evidence type="ECO:0000259" key="5">
    <source>
        <dbReference type="PROSITE" id="PS51063"/>
    </source>
</evidence>
<feature type="domain" description="HTH crp-type" evidence="5">
    <location>
        <begin position="147"/>
        <end position="220"/>
    </location>
</feature>
<feature type="domain" description="Cyclic nucleotide-binding" evidence="4">
    <location>
        <begin position="38"/>
        <end position="116"/>
    </location>
</feature>
<keyword evidence="3" id="KW-0804">Transcription</keyword>
<dbReference type="Pfam" id="PF00027">
    <property type="entry name" value="cNMP_binding"/>
    <property type="match status" value="1"/>
</dbReference>
<dbReference type="EMBL" id="LK996017">
    <property type="protein sequence ID" value="CDX04192.1"/>
    <property type="molecule type" value="Genomic_DNA"/>
</dbReference>
<proteinExistence type="predicted"/>
<dbReference type="Gene3D" id="1.10.10.10">
    <property type="entry name" value="Winged helix-like DNA-binding domain superfamily/Winged helix DNA-binding domain"/>
    <property type="match status" value="1"/>
</dbReference>
<dbReference type="InterPro" id="IPR014710">
    <property type="entry name" value="RmlC-like_jellyroll"/>
</dbReference>
<dbReference type="AlphaFoldDB" id="A0A098B772"/>
<protein>
    <submittedName>
        <fullName evidence="6">Cyclic nucleotide-binding domain protein</fullName>
    </submittedName>
</protein>
<dbReference type="SMART" id="SM00100">
    <property type="entry name" value="cNMP"/>
    <property type="match status" value="1"/>
</dbReference>
<dbReference type="PANTHER" id="PTHR24567:SF74">
    <property type="entry name" value="HTH-TYPE TRANSCRIPTIONAL REGULATOR ARCR"/>
    <property type="match status" value="1"/>
</dbReference>
<dbReference type="InterPro" id="IPR012318">
    <property type="entry name" value="HTH_CRP"/>
</dbReference>
<dbReference type="Pfam" id="PF13545">
    <property type="entry name" value="HTH_Crp_2"/>
    <property type="match status" value="1"/>
</dbReference>
<sequence>MVHNEKHDSPWVKLNPTNIGERLERYKIGIPMNYGQCETIYLQDENSNSFFYLKKGRVKAYILQKDGTEKILSIHEAGNFFGETAAIDQLPRPCCTSTMAKSEIIVLSPADLNALMKIDPDLCVNIFRAIAKKVRLLSFQVQDMAFYDAEQRVAHLLLRFANDFGTVTPEGIKLSISFTDQDLAGLVGSCRVTVTKILNTFKKEGLIEKGYRNITIKNTVRLLEYLYNHEKARHTEKKVKIV</sequence>
<organism evidence="6">
    <name type="scientific">Desulfitobacterium hafniense</name>
    <name type="common">Desulfitobacterium frappieri</name>
    <dbReference type="NCBI Taxonomy" id="49338"/>
    <lineage>
        <taxon>Bacteria</taxon>
        <taxon>Bacillati</taxon>
        <taxon>Bacillota</taxon>
        <taxon>Clostridia</taxon>
        <taxon>Eubacteriales</taxon>
        <taxon>Desulfitobacteriaceae</taxon>
        <taxon>Desulfitobacterium</taxon>
    </lineage>
</organism>
<dbReference type="GO" id="GO:0003677">
    <property type="term" value="F:DNA binding"/>
    <property type="evidence" value="ECO:0007669"/>
    <property type="project" value="UniProtKB-KW"/>
</dbReference>
<evidence type="ECO:0000313" key="6">
    <source>
        <dbReference type="EMBL" id="CDX04192.1"/>
    </source>
</evidence>
<dbReference type="GO" id="GO:0005829">
    <property type="term" value="C:cytosol"/>
    <property type="evidence" value="ECO:0007669"/>
    <property type="project" value="TreeGrafter"/>
</dbReference>
<dbReference type="SUPFAM" id="SSF46785">
    <property type="entry name" value="Winged helix' DNA-binding domain"/>
    <property type="match status" value="1"/>
</dbReference>
<dbReference type="PROSITE" id="PS51063">
    <property type="entry name" value="HTH_CRP_2"/>
    <property type="match status" value="1"/>
</dbReference>
<dbReference type="RefSeq" id="WP_245281053.1">
    <property type="nucleotide sequence ID" value="NZ_LK996017.1"/>
</dbReference>
<evidence type="ECO:0000259" key="4">
    <source>
        <dbReference type="PROSITE" id="PS50042"/>
    </source>
</evidence>
<evidence type="ECO:0000256" key="3">
    <source>
        <dbReference type="ARBA" id="ARBA00023163"/>
    </source>
</evidence>
<dbReference type="InterPro" id="IPR036388">
    <property type="entry name" value="WH-like_DNA-bd_sf"/>
</dbReference>
<evidence type="ECO:0000256" key="2">
    <source>
        <dbReference type="ARBA" id="ARBA00023125"/>
    </source>
</evidence>
<accession>A0A098B772</accession>
<dbReference type="PATRIC" id="fig|49338.4.peg.4635"/>
<dbReference type="PROSITE" id="PS50042">
    <property type="entry name" value="CNMP_BINDING_3"/>
    <property type="match status" value="1"/>
</dbReference>
<keyword evidence="2" id="KW-0238">DNA-binding</keyword>
<dbReference type="InterPro" id="IPR036390">
    <property type="entry name" value="WH_DNA-bd_sf"/>
</dbReference>
<dbReference type="CDD" id="cd00038">
    <property type="entry name" value="CAP_ED"/>
    <property type="match status" value="1"/>
</dbReference>
<dbReference type="SMART" id="SM00419">
    <property type="entry name" value="HTH_CRP"/>
    <property type="match status" value="1"/>
</dbReference>
<keyword evidence="1" id="KW-0805">Transcription regulation</keyword>
<dbReference type="SUPFAM" id="SSF51206">
    <property type="entry name" value="cAMP-binding domain-like"/>
    <property type="match status" value="1"/>
</dbReference>
<dbReference type="InterPro" id="IPR018490">
    <property type="entry name" value="cNMP-bd_dom_sf"/>
</dbReference>
<gene>
    <name evidence="6" type="ORF">DPCES_4306</name>
</gene>
<dbReference type="InterPro" id="IPR050397">
    <property type="entry name" value="Env_Response_Regulators"/>
</dbReference>
<dbReference type="InterPro" id="IPR000595">
    <property type="entry name" value="cNMP-bd_dom"/>
</dbReference>
<reference evidence="6" key="1">
    <citation type="submission" date="2014-07" db="EMBL/GenBank/DDBJ databases">
        <authorList>
            <person name="Hornung V.Bastian."/>
        </authorList>
    </citation>
    <scope>NUCLEOTIDE SEQUENCE</scope>
    <source>
        <strain evidence="6">PCE-S</strain>
    </source>
</reference>